<dbReference type="InterPro" id="IPR011006">
    <property type="entry name" value="CheY-like_superfamily"/>
</dbReference>
<dbReference type="Pfam" id="PF00072">
    <property type="entry name" value="Response_reg"/>
    <property type="match status" value="1"/>
</dbReference>
<evidence type="ECO:0000256" key="2">
    <source>
        <dbReference type="PROSITE-ProRule" id="PRU00169"/>
    </source>
</evidence>
<name>A0A1G2R0V6_9BACT</name>
<dbReference type="Proteomes" id="UP000178065">
    <property type="component" value="Unassembled WGS sequence"/>
</dbReference>
<dbReference type="STRING" id="1802448.A2672_01270"/>
<dbReference type="EMBL" id="MHTT01000003">
    <property type="protein sequence ID" value="OHA66413.1"/>
    <property type="molecule type" value="Genomic_DNA"/>
</dbReference>
<dbReference type="PROSITE" id="PS50110">
    <property type="entry name" value="RESPONSE_REGULATORY"/>
    <property type="match status" value="1"/>
</dbReference>
<reference evidence="4 5" key="1">
    <citation type="journal article" date="2016" name="Nat. Commun.">
        <title>Thousands of microbial genomes shed light on interconnected biogeochemical processes in an aquifer system.</title>
        <authorList>
            <person name="Anantharaman K."/>
            <person name="Brown C.T."/>
            <person name="Hug L.A."/>
            <person name="Sharon I."/>
            <person name="Castelle C.J."/>
            <person name="Probst A.J."/>
            <person name="Thomas B.C."/>
            <person name="Singh A."/>
            <person name="Wilkins M.J."/>
            <person name="Karaoz U."/>
            <person name="Brodie E.L."/>
            <person name="Williams K.H."/>
            <person name="Hubbard S.S."/>
            <person name="Banfield J.F."/>
        </authorList>
    </citation>
    <scope>NUCLEOTIDE SEQUENCE [LARGE SCALE GENOMIC DNA]</scope>
</reference>
<protein>
    <recommendedName>
        <fullName evidence="3">Response regulatory domain-containing protein</fullName>
    </recommendedName>
</protein>
<proteinExistence type="predicted"/>
<evidence type="ECO:0000259" key="3">
    <source>
        <dbReference type="PROSITE" id="PS50110"/>
    </source>
</evidence>
<dbReference type="AlphaFoldDB" id="A0A1G2R0V6"/>
<dbReference type="PANTHER" id="PTHR44591">
    <property type="entry name" value="STRESS RESPONSE REGULATOR PROTEIN 1"/>
    <property type="match status" value="1"/>
</dbReference>
<dbReference type="Gene3D" id="3.40.50.2300">
    <property type="match status" value="1"/>
</dbReference>
<dbReference type="SMART" id="SM00448">
    <property type="entry name" value="REC"/>
    <property type="match status" value="1"/>
</dbReference>
<feature type="domain" description="Response regulatory" evidence="3">
    <location>
        <begin position="3"/>
        <end position="119"/>
    </location>
</feature>
<dbReference type="SUPFAM" id="SSF52172">
    <property type="entry name" value="CheY-like"/>
    <property type="match status" value="1"/>
</dbReference>
<dbReference type="GO" id="GO:0000160">
    <property type="term" value="P:phosphorelay signal transduction system"/>
    <property type="evidence" value="ECO:0007669"/>
    <property type="project" value="InterPro"/>
</dbReference>
<evidence type="ECO:0000256" key="1">
    <source>
        <dbReference type="ARBA" id="ARBA00022553"/>
    </source>
</evidence>
<organism evidence="4 5">
    <name type="scientific">Candidatus Wildermuthbacteria bacterium RIFCSPHIGHO2_01_FULL_49_22b</name>
    <dbReference type="NCBI Taxonomy" id="1802448"/>
    <lineage>
        <taxon>Bacteria</taxon>
        <taxon>Candidatus Wildermuthiibacteriota</taxon>
    </lineage>
</organism>
<dbReference type="InterPro" id="IPR050595">
    <property type="entry name" value="Bact_response_regulator"/>
</dbReference>
<evidence type="ECO:0000313" key="4">
    <source>
        <dbReference type="EMBL" id="OHA66413.1"/>
    </source>
</evidence>
<accession>A0A1G2R0V6</accession>
<comment type="caution">
    <text evidence="4">The sequence shown here is derived from an EMBL/GenBank/DDBJ whole genome shotgun (WGS) entry which is preliminary data.</text>
</comment>
<gene>
    <name evidence="4" type="ORF">A2672_01270</name>
</gene>
<sequence>MKTILFIEDESALQKTVGDVLSDEGYKVLSALDGEAGLRLAKGKTPNLILLDLVLPKLTGFEVLEKLQADEKTKRIPVIVLTNLENLQDVQRATELGATTYLVKANYELAEVVEKVKTALRE</sequence>
<feature type="modified residue" description="4-aspartylphosphate" evidence="2">
    <location>
        <position position="52"/>
    </location>
</feature>
<dbReference type="PANTHER" id="PTHR44591:SF3">
    <property type="entry name" value="RESPONSE REGULATORY DOMAIN-CONTAINING PROTEIN"/>
    <property type="match status" value="1"/>
</dbReference>
<evidence type="ECO:0000313" key="5">
    <source>
        <dbReference type="Proteomes" id="UP000178065"/>
    </source>
</evidence>
<dbReference type="InterPro" id="IPR001789">
    <property type="entry name" value="Sig_transdc_resp-reg_receiver"/>
</dbReference>
<keyword evidence="1 2" id="KW-0597">Phosphoprotein</keyword>